<dbReference type="AlphaFoldDB" id="A0A0A9HSA1"/>
<proteinExistence type="predicted"/>
<sequence length="114" mass="11735">MGRPAAHPSSLPGLPIDFSFESSSLRNSPGPDAPVAREQVSAAGWAAATLASSYRVYPHSPGELCADSVTILRPCTPDGAARACRANQGAKQEGRANPAGVGADRPAWTIGKPR</sequence>
<protein>
    <submittedName>
        <fullName evidence="2">Uncharacterized protein</fullName>
    </submittedName>
</protein>
<reference evidence="2" key="2">
    <citation type="journal article" date="2015" name="Data Brief">
        <title>Shoot transcriptome of the giant reed, Arundo donax.</title>
        <authorList>
            <person name="Barrero R.A."/>
            <person name="Guerrero F.D."/>
            <person name="Moolhuijzen P."/>
            <person name="Goolsby J.A."/>
            <person name="Tidwell J."/>
            <person name="Bellgard S.E."/>
            <person name="Bellgard M.I."/>
        </authorList>
    </citation>
    <scope>NUCLEOTIDE SEQUENCE</scope>
    <source>
        <tissue evidence="2">Shoot tissue taken approximately 20 cm above the soil surface</tissue>
    </source>
</reference>
<evidence type="ECO:0000256" key="1">
    <source>
        <dbReference type="SAM" id="MobiDB-lite"/>
    </source>
</evidence>
<accession>A0A0A9HSA1</accession>
<name>A0A0A9HSA1_ARUDO</name>
<feature type="region of interest" description="Disordered" evidence="1">
    <location>
        <begin position="1"/>
        <end position="35"/>
    </location>
</feature>
<feature type="region of interest" description="Disordered" evidence="1">
    <location>
        <begin position="86"/>
        <end position="114"/>
    </location>
</feature>
<organism evidence="2">
    <name type="scientific">Arundo donax</name>
    <name type="common">Giant reed</name>
    <name type="synonym">Donax arundinaceus</name>
    <dbReference type="NCBI Taxonomy" id="35708"/>
    <lineage>
        <taxon>Eukaryota</taxon>
        <taxon>Viridiplantae</taxon>
        <taxon>Streptophyta</taxon>
        <taxon>Embryophyta</taxon>
        <taxon>Tracheophyta</taxon>
        <taxon>Spermatophyta</taxon>
        <taxon>Magnoliopsida</taxon>
        <taxon>Liliopsida</taxon>
        <taxon>Poales</taxon>
        <taxon>Poaceae</taxon>
        <taxon>PACMAD clade</taxon>
        <taxon>Arundinoideae</taxon>
        <taxon>Arundineae</taxon>
        <taxon>Arundo</taxon>
    </lineage>
</organism>
<reference evidence="2" key="1">
    <citation type="submission" date="2014-09" db="EMBL/GenBank/DDBJ databases">
        <authorList>
            <person name="Magalhaes I.L.F."/>
            <person name="Oliveira U."/>
            <person name="Santos F.R."/>
            <person name="Vidigal T.H.D.A."/>
            <person name="Brescovit A.D."/>
            <person name="Santos A.J."/>
        </authorList>
    </citation>
    <scope>NUCLEOTIDE SEQUENCE</scope>
    <source>
        <tissue evidence="2">Shoot tissue taken approximately 20 cm above the soil surface</tissue>
    </source>
</reference>
<dbReference type="EMBL" id="GBRH01162093">
    <property type="protein sequence ID" value="JAE35803.1"/>
    <property type="molecule type" value="Transcribed_RNA"/>
</dbReference>
<evidence type="ECO:0000313" key="2">
    <source>
        <dbReference type="EMBL" id="JAE35803.1"/>
    </source>
</evidence>